<gene>
    <name evidence="2" type="ORF">SCHPADRAFT_651828</name>
</gene>
<dbReference type="Proteomes" id="UP000053477">
    <property type="component" value="Unassembled WGS sequence"/>
</dbReference>
<feature type="compositionally biased region" description="Basic and acidic residues" evidence="1">
    <location>
        <begin position="98"/>
        <end position="114"/>
    </location>
</feature>
<protein>
    <submittedName>
        <fullName evidence="2">Uncharacterized protein</fullName>
    </submittedName>
</protein>
<dbReference type="AlphaFoldDB" id="A0A0H2R671"/>
<dbReference type="InParanoid" id="A0A0H2R671"/>
<feature type="compositionally biased region" description="Polar residues" evidence="1">
    <location>
        <begin position="54"/>
        <end position="80"/>
    </location>
</feature>
<reference evidence="2 3" key="1">
    <citation type="submission" date="2015-04" db="EMBL/GenBank/DDBJ databases">
        <title>Complete genome sequence of Schizopora paradoxa KUC8140, a cosmopolitan wood degrader in East Asia.</title>
        <authorList>
            <consortium name="DOE Joint Genome Institute"/>
            <person name="Min B."/>
            <person name="Park H."/>
            <person name="Jang Y."/>
            <person name="Kim J.-J."/>
            <person name="Kim K.H."/>
            <person name="Pangilinan J."/>
            <person name="Lipzen A."/>
            <person name="Riley R."/>
            <person name="Grigoriev I.V."/>
            <person name="Spatafora J.W."/>
            <person name="Choi I.-G."/>
        </authorList>
    </citation>
    <scope>NUCLEOTIDE SEQUENCE [LARGE SCALE GENOMIC DNA]</scope>
    <source>
        <strain evidence="2 3">KUC8140</strain>
    </source>
</reference>
<feature type="region of interest" description="Disordered" evidence="1">
    <location>
        <begin position="1"/>
        <end position="116"/>
    </location>
</feature>
<proteinExistence type="predicted"/>
<accession>A0A0H2R671</accession>
<name>A0A0H2R671_9AGAM</name>
<sequence length="124" mass="13333">MARSDAFRSRSPPFHSLNALTHATRPSPIAPSALHPTRQHLSIPPSSRLPAPTPSASSLRVPESSSTRRQTAMPSSTRYQMLSRPEGAGQQSAFASDDDARLIEGGRHGMRSSDADNFGALAIW</sequence>
<evidence type="ECO:0000313" key="2">
    <source>
        <dbReference type="EMBL" id="KLO07364.1"/>
    </source>
</evidence>
<evidence type="ECO:0000313" key="3">
    <source>
        <dbReference type="Proteomes" id="UP000053477"/>
    </source>
</evidence>
<keyword evidence="3" id="KW-1185">Reference proteome</keyword>
<organism evidence="2 3">
    <name type="scientific">Schizopora paradoxa</name>
    <dbReference type="NCBI Taxonomy" id="27342"/>
    <lineage>
        <taxon>Eukaryota</taxon>
        <taxon>Fungi</taxon>
        <taxon>Dikarya</taxon>
        <taxon>Basidiomycota</taxon>
        <taxon>Agaricomycotina</taxon>
        <taxon>Agaricomycetes</taxon>
        <taxon>Hymenochaetales</taxon>
        <taxon>Schizoporaceae</taxon>
        <taxon>Schizopora</taxon>
    </lineage>
</organism>
<evidence type="ECO:0000256" key="1">
    <source>
        <dbReference type="SAM" id="MobiDB-lite"/>
    </source>
</evidence>
<dbReference type="EMBL" id="KQ086143">
    <property type="protein sequence ID" value="KLO07364.1"/>
    <property type="molecule type" value="Genomic_DNA"/>
</dbReference>